<gene>
    <name evidence="1" type="primary">Acey_s0889.g2877</name>
    <name evidence="1" type="ORF">Y032_0889g2877</name>
</gene>
<evidence type="ECO:0000313" key="2">
    <source>
        <dbReference type="Proteomes" id="UP000024635"/>
    </source>
</evidence>
<accession>A0A016WBY2</accession>
<reference evidence="2" key="1">
    <citation type="journal article" date="2015" name="Nat. Genet.">
        <title>The genome and transcriptome of the zoonotic hookworm Ancylostoma ceylanicum identify infection-specific gene families.</title>
        <authorList>
            <person name="Schwarz E.M."/>
            <person name="Hu Y."/>
            <person name="Antoshechkin I."/>
            <person name="Miller M.M."/>
            <person name="Sternberg P.W."/>
            <person name="Aroian R.V."/>
        </authorList>
    </citation>
    <scope>NUCLEOTIDE SEQUENCE</scope>
    <source>
        <strain evidence="2">HY135</strain>
    </source>
</reference>
<protein>
    <submittedName>
        <fullName evidence="1">Uncharacterized protein</fullName>
    </submittedName>
</protein>
<dbReference type="AlphaFoldDB" id="A0A016WBY2"/>
<evidence type="ECO:0000313" key="1">
    <source>
        <dbReference type="EMBL" id="EYC36508.1"/>
    </source>
</evidence>
<proteinExistence type="predicted"/>
<keyword evidence="2" id="KW-1185">Reference proteome</keyword>
<sequence>MAKLQVYKAEINNACYLIKSIEADVKRLDNPFTFPEERIECEEFVRTKAGELTHLLTYHPKCLQSQFLLCHFLSGSKCLELHYVEESIVVPVRVA</sequence>
<dbReference type="EMBL" id="JARK01000489">
    <property type="protein sequence ID" value="EYC36508.1"/>
    <property type="molecule type" value="Genomic_DNA"/>
</dbReference>
<dbReference type="Proteomes" id="UP000024635">
    <property type="component" value="Unassembled WGS sequence"/>
</dbReference>
<organism evidence="1 2">
    <name type="scientific">Ancylostoma ceylanicum</name>
    <dbReference type="NCBI Taxonomy" id="53326"/>
    <lineage>
        <taxon>Eukaryota</taxon>
        <taxon>Metazoa</taxon>
        <taxon>Ecdysozoa</taxon>
        <taxon>Nematoda</taxon>
        <taxon>Chromadorea</taxon>
        <taxon>Rhabditida</taxon>
        <taxon>Rhabditina</taxon>
        <taxon>Rhabditomorpha</taxon>
        <taxon>Strongyloidea</taxon>
        <taxon>Ancylostomatidae</taxon>
        <taxon>Ancylostomatinae</taxon>
        <taxon>Ancylostoma</taxon>
    </lineage>
</organism>
<name>A0A016WBY2_9BILA</name>
<comment type="caution">
    <text evidence="1">The sequence shown here is derived from an EMBL/GenBank/DDBJ whole genome shotgun (WGS) entry which is preliminary data.</text>
</comment>